<dbReference type="InterPro" id="IPR003825">
    <property type="entry name" value="Colicin-V_CvpA"/>
</dbReference>
<keyword evidence="4 6" id="KW-0472">Membrane</keyword>
<accession>A0A9X2HW86</accession>
<comment type="subcellular location">
    <subcellularLocation>
        <location evidence="1">Membrane</location>
        <topology evidence="1">Multi-pass membrane protein</topology>
    </subcellularLocation>
</comment>
<name>A0A9X2HW86_9SPHN</name>
<dbReference type="InterPro" id="IPR052719">
    <property type="entry name" value="CvpA-like"/>
</dbReference>
<dbReference type="GO" id="GO:0009403">
    <property type="term" value="P:toxin biosynthetic process"/>
    <property type="evidence" value="ECO:0007669"/>
    <property type="project" value="InterPro"/>
</dbReference>
<evidence type="ECO:0000256" key="5">
    <source>
        <dbReference type="SAM" id="MobiDB-lite"/>
    </source>
</evidence>
<reference evidence="7" key="1">
    <citation type="submission" date="2022-05" db="EMBL/GenBank/DDBJ databases">
        <title>Sphingomonas sp. strain MG17 Genome sequencing and assembly.</title>
        <authorList>
            <person name="Kim I."/>
        </authorList>
    </citation>
    <scope>NUCLEOTIDE SEQUENCE</scope>
    <source>
        <strain evidence="7">MG17</strain>
    </source>
</reference>
<comment type="caution">
    <text evidence="7">The sequence shown here is derived from an EMBL/GenBank/DDBJ whole genome shotgun (WGS) entry which is preliminary data.</text>
</comment>
<dbReference type="GO" id="GO:0016020">
    <property type="term" value="C:membrane"/>
    <property type="evidence" value="ECO:0007669"/>
    <property type="project" value="UniProtKB-SubCell"/>
</dbReference>
<evidence type="ECO:0000256" key="2">
    <source>
        <dbReference type="ARBA" id="ARBA00022692"/>
    </source>
</evidence>
<sequence length="194" mass="20190">MGLSAIDIIVLLAVGGAAVLGFMRGFVTEVLSLMAWLFVVLALRLLHTPLAALLAEPVGTVQGAAVLAFALIAGITFFGGRLVANAIGSRTRSGLLGPVDRALGIGFGALKGLILVSLGFLLVTLVIDTVSGGPAKRPDWMTQSRTYPLLNATSASIAEFVDRRRRGEPVFGDDTDRVLANTSRDDDSGVKGGE</sequence>
<protein>
    <submittedName>
        <fullName evidence="7">CvpA family protein</fullName>
    </submittedName>
</protein>
<keyword evidence="3 6" id="KW-1133">Transmembrane helix</keyword>
<dbReference type="EMBL" id="JAMLDX010000034">
    <property type="protein sequence ID" value="MCP3733155.1"/>
    <property type="molecule type" value="Genomic_DNA"/>
</dbReference>
<evidence type="ECO:0000256" key="1">
    <source>
        <dbReference type="ARBA" id="ARBA00004141"/>
    </source>
</evidence>
<keyword evidence="8" id="KW-1185">Reference proteome</keyword>
<feature type="transmembrane region" description="Helical" evidence="6">
    <location>
        <begin position="61"/>
        <end position="84"/>
    </location>
</feature>
<dbReference type="Proteomes" id="UP001139451">
    <property type="component" value="Unassembled WGS sequence"/>
</dbReference>
<proteinExistence type="predicted"/>
<evidence type="ECO:0000313" key="7">
    <source>
        <dbReference type="EMBL" id="MCP3733155.1"/>
    </source>
</evidence>
<evidence type="ECO:0000256" key="6">
    <source>
        <dbReference type="SAM" id="Phobius"/>
    </source>
</evidence>
<feature type="transmembrane region" description="Helical" evidence="6">
    <location>
        <begin position="35"/>
        <end position="55"/>
    </location>
</feature>
<feature type="region of interest" description="Disordered" evidence="5">
    <location>
        <begin position="172"/>
        <end position="194"/>
    </location>
</feature>
<dbReference type="PANTHER" id="PTHR36926:SF1">
    <property type="entry name" value="COLICIN V PRODUCTION PROTEIN"/>
    <property type="match status" value="1"/>
</dbReference>
<feature type="transmembrane region" description="Helical" evidence="6">
    <location>
        <begin position="6"/>
        <end position="23"/>
    </location>
</feature>
<evidence type="ECO:0000256" key="4">
    <source>
        <dbReference type="ARBA" id="ARBA00023136"/>
    </source>
</evidence>
<feature type="compositionally biased region" description="Basic and acidic residues" evidence="5">
    <location>
        <begin position="183"/>
        <end position="194"/>
    </location>
</feature>
<dbReference type="PANTHER" id="PTHR36926">
    <property type="entry name" value="COLICIN V PRODUCTION PROTEIN"/>
    <property type="match status" value="1"/>
</dbReference>
<keyword evidence="2 6" id="KW-0812">Transmembrane</keyword>
<dbReference type="RefSeq" id="WP_254297342.1">
    <property type="nucleotide sequence ID" value="NZ_JAMLDX010000034.1"/>
</dbReference>
<evidence type="ECO:0000256" key="3">
    <source>
        <dbReference type="ARBA" id="ARBA00022989"/>
    </source>
</evidence>
<evidence type="ECO:0000313" key="8">
    <source>
        <dbReference type="Proteomes" id="UP001139451"/>
    </source>
</evidence>
<feature type="transmembrane region" description="Helical" evidence="6">
    <location>
        <begin position="105"/>
        <end position="127"/>
    </location>
</feature>
<dbReference type="AlphaFoldDB" id="A0A9X2HW86"/>
<organism evidence="7 8">
    <name type="scientific">Sphingomonas tagetis</name>
    <dbReference type="NCBI Taxonomy" id="2949092"/>
    <lineage>
        <taxon>Bacteria</taxon>
        <taxon>Pseudomonadati</taxon>
        <taxon>Pseudomonadota</taxon>
        <taxon>Alphaproteobacteria</taxon>
        <taxon>Sphingomonadales</taxon>
        <taxon>Sphingomonadaceae</taxon>
        <taxon>Sphingomonas</taxon>
    </lineage>
</organism>
<gene>
    <name evidence="7" type="ORF">M9978_22380</name>
</gene>
<dbReference type="Pfam" id="PF02674">
    <property type="entry name" value="Colicin_V"/>
    <property type="match status" value="1"/>
</dbReference>